<evidence type="ECO:0000256" key="1">
    <source>
        <dbReference type="ARBA" id="ARBA00022723"/>
    </source>
</evidence>
<keyword evidence="3" id="KW-0862">Zinc</keyword>
<comment type="caution">
    <text evidence="6">The sequence shown here is derived from an EMBL/GenBank/DDBJ whole genome shotgun (WGS) entry which is preliminary data.</text>
</comment>
<keyword evidence="2 4" id="KW-0863">Zinc-finger</keyword>
<protein>
    <recommendedName>
        <fullName evidence="5">GRF-type domain-containing protein</fullName>
    </recommendedName>
</protein>
<evidence type="ECO:0000259" key="5">
    <source>
        <dbReference type="PROSITE" id="PS51999"/>
    </source>
</evidence>
<dbReference type="GO" id="GO:0008270">
    <property type="term" value="F:zinc ion binding"/>
    <property type="evidence" value="ECO:0007669"/>
    <property type="project" value="UniProtKB-KW"/>
</dbReference>
<evidence type="ECO:0000256" key="3">
    <source>
        <dbReference type="ARBA" id="ARBA00022833"/>
    </source>
</evidence>
<name>A0A6A6NFD5_HEVBR</name>
<sequence>MGVPRCTCNIEVDLCSTWAGGNLGRRFHGCRNYGTLNYCGYFQWYDDPFPLRATQVISGLLRRIDLHDLIFKLPKEKEKVDVHCTVFGTLYYGGQNVYEIRSTKCL</sequence>
<evidence type="ECO:0000313" key="7">
    <source>
        <dbReference type="Proteomes" id="UP000467840"/>
    </source>
</evidence>
<evidence type="ECO:0000313" key="6">
    <source>
        <dbReference type="EMBL" id="KAF2323859.1"/>
    </source>
</evidence>
<gene>
    <name evidence="6" type="ORF">GH714_001732</name>
</gene>
<evidence type="ECO:0000256" key="2">
    <source>
        <dbReference type="ARBA" id="ARBA00022771"/>
    </source>
</evidence>
<feature type="domain" description="GRF-type" evidence="5">
    <location>
        <begin position="6"/>
        <end position="48"/>
    </location>
</feature>
<dbReference type="EMBL" id="JAAGAX010000001">
    <property type="protein sequence ID" value="KAF2323859.1"/>
    <property type="molecule type" value="Genomic_DNA"/>
</dbReference>
<keyword evidence="1" id="KW-0479">Metal-binding</keyword>
<dbReference type="PROSITE" id="PS51999">
    <property type="entry name" value="ZF_GRF"/>
    <property type="match status" value="1"/>
</dbReference>
<organism evidence="6 7">
    <name type="scientific">Hevea brasiliensis</name>
    <name type="common">Para rubber tree</name>
    <name type="synonym">Siphonia brasiliensis</name>
    <dbReference type="NCBI Taxonomy" id="3981"/>
    <lineage>
        <taxon>Eukaryota</taxon>
        <taxon>Viridiplantae</taxon>
        <taxon>Streptophyta</taxon>
        <taxon>Embryophyta</taxon>
        <taxon>Tracheophyta</taxon>
        <taxon>Spermatophyta</taxon>
        <taxon>Magnoliopsida</taxon>
        <taxon>eudicotyledons</taxon>
        <taxon>Gunneridae</taxon>
        <taxon>Pentapetalae</taxon>
        <taxon>rosids</taxon>
        <taxon>fabids</taxon>
        <taxon>Malpighiales</taxon>
        <taxon>Euphorbiaceae</taxon>
        <taxon>Crotonoideae</taxon>
        <taxon>Micrandreae</taxon>
        <taxon>Hevea</taxon>
    </lineage>
</organism>
<dbReference type="AlphaFoldDB" id="A0A6A6NFD5"/>
<accession>A0A6A6NFD5</accession>
<dbReference type="Proteomes" id="UP000467840">
    <property type="component" value="Chromosome 5"/>
</dbReference>
<keyword evidence="7" id="KW-1185">Reference proteome</keyword>
<reference evidence="6 7" key="1">
    <citation type="journal article" date="2020" name="Mol. Plant">
        <title>The Chromosome-Based Rubber Tree Genome Provides New Insights into Spurge Genome Evolution and Rubber Biosynthesis.</title>
        <authorList>
            <person name="Liu J."/>
            <person name="Shi C."/>
            <person name="Shi C.C."/>
            <person name="Li W."/>
            <person name="Zhang Q.J."/>
            <person name="Zhang Y."/>
            <person name="Li K."/>
            <person name="Lu H.F."/>
            <person name="Shi C."/>
            <person name="Zhu S.T."/>
            <person name="Xiao Z.Y."/>
            <person name="Nan H."/>
            <person name="Yue Y."/>
            <person name="Zhu X.G."/>
            <person name="Wu Y."/>
            <person name="Hong X.N."/>
            <person name="Fan G.Y."/>
            <person name="Tong Y."/>
            <person name="Zhang D."/>
            <person name="Mao C.L."/>
            <person name="Liu Y.L."/>
            <person name="Hao S.J."/>
            <person name="Liu W.Q."/>
            <person name="Lv M.Q."/>
            <person name="Zhang H.B."/>
            <person name="Liu Y."/>
            <person name="Hu-Tang G.R."/>
            <person name="Wang J.P."/>
            <person name="Wang J.H."/>
            <person name="Sun Y.H."/>
            <person name="Ni S.B."/>
            <person name="Chen W.B."/>
            <person name="Zhang X.C."/>
            <person name="Jiao Y.N."/>
            <person name="Eichler E.E."/>
            <person name="Li G.H."/>
            <person name="Liu X."/>
            <person name="Gao L.Z."/>
        </authorList>
    </citation>
    <scope>NUCLEOTIDE SEQUENCE [LARGE SCALE GENOMIC DNA]</scope>
    <source>
        <strain evidence="7">cv. GT1</strain>
        <tissue evidence="6">Leaf</tissue>
    </source>
</reference>
<proteinExistence type="predicted"/>
<dbReference type="InterPro" id="IPR010666">
    <property type="entry name" value="Znf_GRF"/>
</dbReference>
<evidence type="ECO:0000256" key="4">
    <source>
        <dbReference type="PROSITE-ProRule" id="PRU01343"/>
    </source>
</evidence>